<dbReference type="InterPro" id="IPR036388">
    <property type="entry name" value="WH-like_DNA-bd_sf"/>
</dbReference>
<dbReference type="GO" id="GO:0030170">
    <property type="term" value="F:pyridoxal phosphate binding"/>
    <property type="evidence" value="ECO:0007669"/>
    <property type="project" value="InterPro"/>
</dbReference>
<dbReference type="OrthoDB" id="9802328at2"/>
<keyword evidence="8" id="KW-1185">Reference proteome</keyword>
<dbReference type="SUPFAM" id="SSF53383">
    <property type="entry name" value="PLP-dependent transferases"/>
    <property type="match status" value="1"/>
</dbReference>
<dbReference type="EMBL" id="CP000750">
    <property type="protein sequence ID" value="ABS05062.1"/>
    <property type="molecule type" value="Genomic_DNA"/>
</dbReference>
<name>A6WE23_KINRD</name>
<dbReference type="Gene3D" id="3.90.1150.10">
    <property type="entry name" value="Aspartate Aminotransferase, domain 1"/>
    <property type="match status" value="1"/>
</dbReference>
<evidence type="ECO:0000259" key="6">
    <source>
        <dbReference type="PROSITE" id="PS50949"/>
    </source>
</evidence>
<protein>
    <submittedName>
        <fullName evidence="7">Transcriptional regulator, GntR family</fullName>
    </submittedName>
</protein>
<dbReference type="InterPro" id="IPR004839">
    <property type="entry name" value="Aminotransferase_I/II_large"/>
</dbReference>
<dbReference type="GO" id="GO:0003700">
    <property type="term" value="F:DNA-binding transcription factor activity"/>
    <property type="evidence" value="ECO:0007669"/>
    <property type="project" value="InterPro"/>
</dbReference>
<dbReference type="AlphaFoldDB" id="A6WE23"/>
<dbReference type="InterPro" id="IPR015421">
    <property type="entry name" value="PyrdxlP-dep_Trfase_major"/>
</dbReference>
<dbReference type="Pfam" id="PF00392">
    <property type="entry name" value="GntR"/>
    <property type="match status" value="1"/>
</dbReference>
<evidence type="ECO:0000313" key="7">
    <source>
        <dbReference type="EMBL" id="ABS05062.1"/>
    </source>
</evidence>
<keyword evidence="4" id="KW-0238">DNA-binding</keyword>
<dbReference type="PANTHER" id="PTHR46577:SF2">
    <property type="entry name" value="TRANSCRIPTIONAL REGULATORY PROTEIN"/>
    <property type="match status" value="1"/>
</dbReference>
<dbReference type="KEGG" id="kra:Krad_3599"/>
<dbReference type="PROSITE" id="PS50949">
    <property type="entry name" value="HTH_GNTR"/>
    <property type="match status" value="1"/>
</dbReference>
<evidence type="ECO:0000256" key="3">
    <source>
        <dbReference type="ARBA" id="ARBA00023015"/>
    </source>
</evidence>
<gene>
    <name evidence="7" type="ordered locus">Krad_3599</name>
</gene>
<dbReference type="Proteomes" id="UP000001116">
    <property type="component" value="Chromosome"/>
</dbReference>
<dbReference type="Pfam" id="PF00155">
    <property type="entry name" value="Aminotran_1_2"/>
    <property type="match status" value="1"/>
</dbReference>
<dbReference type="Gene3D" id="3.40.640.10">
    <property type="entry name" value="Type I PLP-dependent aspartate aminotransferase-like (Major domain)"/>
    <property type="match status" value="1"/>
</dbReference>
<dbReference type="HOGENOM" id="CLU_017584_0_0_11"/>
<evidence type="ECO:0000256" key="5">
    <source>
        <dbReference type="ARBA" id="ARBA00023163"/>
    </source>
</evidence>
<organism evidence="7 8">
    <name type="scientific">Kineococcus radiotolerans (strain ATCC BAA-149 / DSM 14245 / SRS30216)</name>
    <dbReference type="NCBI Taxonomy" id="266940"/>
    <lineage>
        <taxon>Bacteria</taxon>
        <taxon>Bacillati</taxon>
        <taxon>Actinomycetota</taxon>
        <taxon>Actinomycetes</taxon>
        <taxon>Kineosporiales</taxon>
        <taxon>Kineosporiaceae</taxon>
        <taxon>Kineococcus</taxon>
    </lineage>
</organism>
<evidence type="ECO:0000313" key="8">
    <source>
        <dbReference type="Proteomes" id="UP000001116"/>
    </source>
</evidence>
<evidence type="ECO:0000256" key="4">
    <source>
        <dbReference type="ARBA" id="ARBA00023125"/>
    </source>
</evidence>
<dbReference type="InterPro" id="IPR000524">
    <property type="entry name" value="Tscrpt_reg_HTH_GntR"/>
</dbReference>
<sequence>MNDDSTSRIVAELRAWVDTAAPGARLPSNRELVARFAVSPVTVQKAFRRLTAAGLVESRPGVGTFVRGARPVRPADYGWQTAALRAPHTRPPAVSAPVRAAAPDAVALHSGYPALDLLPERLLRNAFARAGRGEAGWTRSPVEGHPDLRAWFAAELAAVTAPGTTAPTARDVVVLPGTQSGLCSVFRALAGAGQPVLVESPTYWGALLAAAQAGVDVVPVRGGPQGPDPADLARAFTESGARVFYAQPTFANPTGVRWSARRVEEVLDVVRAHDAFLVEDDWAHDFALDGEVAPAAARDDGGHVVHLRSLTKSVSPAVRVGALVARGPARERIVADRLAESVYVSGVLQAAALEVVTAPGWRTHLRSMRHRLRARRDLMVEELARHVPGAHLPLVPAGGLNLWVRLPDATDVQRLVGECEREGVVVAAGDEWFPAEPSGPFVRLNYSGPEPERFGEGLAVLGRVLARQEG</sequence>
<reference evidence="8" key="1">
    <citation type="journal article" date="2008" name="PLoS ONE">
        <title>Survival in nuclear waste, extreme resistance, and potential applications gleaned from the genome sequence of Kineococcus radiotolerans SRS30216.</title>
        <authorList>
            <person name="Bagwell C.E."/>
            <person name="Bhat S."/>
            <person name="Hawkins G.M."/>
            <person name="Smith B.W."/>
            <person name="Biswas T."/>
            <person name="Hoover T.R."/>
            <person name="Saunders E."/>
            <person name="Han C.S."/>
            <person name="Tsodikov O.V."/>
            <person name="Shimkets L.J."/>
        </authorList>
    </citation>
    <scope>NUCLEOTIDE SEQUENCE [LARGE SCALE GENOMIC DNA]</scope>
    <source>
        <strain evidence="8">ATCC BAA-149 / DSM 14245 / SRS30216</strain>
    </source>
</reference>
<keyword evidence="5" id="KW-0804">Transcription</keyword>
<dbReference type="InterPro" id="IPR036390">
    <property type="entry name" value="WH_DNA-bd_sf"/>
</dbReference>
<dbReference type="RefSeq" id="WP_012086676.1">
    <property type="nucleotide sequence ID" value="NC_009664.2"/>
</dbReference>
<dbReference type="CDD" id="cd00609">
    <property type="entry name" value="AAT_like"/>
    <property type="match status" value="1"/>
</dbReference>
<keyword evidence="2" id="KW-0663">Pyridoxal phosphate</keyword>
<accession>A6WE23</accession>
<dbReference type="SUPFAM" id="SSF46785">
    <property type="entry name" value="Winged helix' DNA-binding domain"/>
    <property type="match status" value="1"/>
</dbReference>
<dbReference type="InterPro" id="IPR015424">
    <property type="entry name" value="PyrdxlP-dep_Trfase"/>
</dbReference>
<comment type="similarity">
    <text evidence="1">In the C-terminal section; belongs to the class-I pyridoxal-phosphate-dependent aminotransferase family.</text>
</comment>
<dbReference type="PANTHER" id="PTHR46577">
    <property type="entry name" value="HTH-TYPE TRANSCRIPTIONAL REGULATORY PROTEIN GABR"/>
    <property type="match status" value="1"/>
</dbReference>
<dbReference type="GO" id="GO:0003677">
    <property type="term" value="F:DNA binding"/>
    <property type="evidence" value="ECO:0007669"/>
    <property type="project" value="UniProtKB-KW"/>
</dbReference>
<feature type="domain" description="HTH gntR-type" evidence="6">
    <location>
        <begin position="3"/>
        <end position="69"/>
    </location>
</feature>
<dbReference type="eggNOG" id="COG1167">
    <property type="taxonomic scope" value="Bacteria"/>
</dbReference>
<dbReference type="CDD" id="cd07377">
    <property type="entry name" value="WHTH_GntR"/>
    <property type="match status" value="1"/>
</dbReference>
<evidence type="ECO:0000256" key="1">
    <source>
        <dbReference type="ARBA" id="ARBA00005384"/>
    </source>
</evidence>
<dbReference type="STRING" id="266940.Krad_3599"/>
<dbReference type="SMART" id="SM00345">
    <property type="entry name" value="HTH_GNTR"/>
    <property type="match status" value="1"/>
</dbReference>
<dbReference type="InterPro" id="IPR015422">
    <property type="entry name" value="PyrdxlP-dep_Trfase_small"/>
</dbReference>
<dbReference type="Gene3D" id="1.10.10.10">
    <property type="entry name" value="Winged helix-like DNA-binding domain superfamily/Winged helix DNA-binding domain"/>
    <property type="match status" value="1"/>
</dbReference>
<keyword evidence="3" id="KW-0805">Transcription regulation</keyword>
<evidence type="ECO:0000256" key="2">
    <source>
        <dbReference type="ARBA" id="ARBA00022898"/>
    </source>
</evidence>
<dbReference type="InterPro" id="IPR051446">
    <property type="entry name" value="HTH_trans_reg/aminotransferase"/>
</dbReference>
<proteinExistence type="inferred from homology"/>